<accession>A0A9P1IJZ2</accession>
<keyword evidence="1" id="KW-1133">Transmembrane helix</keyword>
<feature type="transmembrane region" description="Helical" evidence="1">
    <location>
        <begin position="12"/>
        <end position="33"/>
    </location>
</feature>
<name>A0A9P1IJZ2_9PELO</name>
<evidence type="ECO:0000256" key="1">
    <source>
        <dbReference type="SAM" id="Phobius"/>
    </source>
</evidence>
<organism evidence="2 3">
    <name type="scientific">Caenorhabditis angaria</name>
    <dbReference type="NCBI Taxonomy" id="860376"/>
    <lineage>
        <taxon>Eukaryota</taxon>
        <taxon>Metazoa</taxon>
        <taxon>Ecdysozoa</taxon>
        <taxon>Nematoda</taxon>
        <taxon>Chromadorea</taxon>
        <taxon>Rhabditida</taxon>
        <taxon>Rhabditina</taxon>
        <taxon>Rhabditomorpha</taxon>
        <taxon>Rhabditoidea</taxon>
        <taxon>Rhabditidae</taxon>
        <taxon>Peloderinae</taxon>
        <taxon>Caenorhabditis</taxon>
    </lineage>
</organism>
<evidence type="ECO:0000313" key="2">
    <source>
        <dbReference type="EMBL" id="CAI5446942.1"/>
    </source>
</evidence>
<dbReference type="AlphaFoldDB" id="A0A9P1IJZ2"/>
<reference evidence="2" key="1">
    <citation type="submission" date="2022-11" db="EMBL/GenBank/DDBJ databases">
        <authorList>
            <person name="Kikuchi T."/>
        </authorList>
    </citation>
    <scope>NUCLEOTIDE SEQUENCE</scope>
    <source>
        <strain evidence="2">PS1010</strain>
    </source>
</reference>
<gene>
    <name evidence="2" type="ORF">CAMP_LOCUS9579</name>
</gene>
<keyword evidence="1" id="KW-0812">Transmembrane</keyword>
<keyword evidence="1" id="KW-0472">Membrane</keyword>
<comment type="caution">
    <text evidence="2">The sequence shown here is derived from an EMBL/GenBank/DDBJ whole genome shotgun (WGS) entry which is preliminary data.</text>
</comment>
<keyword evidence="3" id="KW-1185">Reference proteome</keyword>
<dbReference type="Proteomes" id="UP001152747">
    <property type="component" value="Unassembled WGS sequence"/>
</dbReference>
<sequence length="75" mass="9139">MYLLCWLQEDFIFMSTFTNFYCQFWHHFLVALWPRKKKMPRNRPELDDYSKKAAKNVEIDNCTKFFLPVLAAVNK</sequence>
<dbReference type="EMBL" id="CANHGI010000004">
    <property type="protein sequence ID" value="CAI5446942.1"/>
    <property type="molecule type" value="Genomic_DNA"/>
</dbReference>
<protein>
    <submittedName>
        <fullName evidence="2">Uncharacterized protein</fullName>
    </submittedName>
</protein>
<proteinExistence type="predicted"/>
<evidence type="ECO:0000313" key="3">
    <source>
        <dbReference type="Proteomes" id="UP001152747"/>
    </source>
</evidence>